<protein>
    <recommendedName>
        <fullName evidence="12">Ionotropic glutamate receptor L-glutamate and glycine-binding domain-containing protein</fullName>
    </recommendedName>
</protein>
<evidence type="ECO:0000259" key="12">
    <source>
        <dbReference type="Pfam" id="PF10613"/>
    </source>
</evidence>
<dbReference type="Pfam" id="PF10613">
    <property type="entry name" value="Lig_chan-Glu_bd"/>
    <property type="match status" value="1"/>
</dbReference>
<keyword evidence="4" id="KW-0812">Transmembrane</keyword>
<dbReference type="PANTHER" id="PTHR42643">
    <property type="entry name" value="IONOTROPIC RECEPTOR 20A-RELATED"/>
    <property type="match status" value="1"/>
</dbReference>
<dbReference type="GO" id="GO:0015276">
    <property type="term" value="F:ligand-gated monoatomic ion channel activity"/>
    <property type="evidence" value="ECO:0007669"/>
    <property type="project" value="InterPro"/>
</dbReference>
<evidence type="ECO:0000256" key="9">
    <source>
        <dbReference type="ARBA" id="ARBA00023180"/>
    </source>
</evidence>
<dbReference type="Gene3D" id="3.40.190.10">
    <property type="entry name" value="Periplasmic binding protein-like II"/>
    <property type="match status" value="1"/>
</dbReference>
<comment type="caution">
    <text evidence="13">The sequence shown here is derived from an EMBL/GenBank/DDBJ whole genome shotgun (WGS) entry which is preliminary data.</text>
</comment>
<keyword evidence="7" id="KW-0472">Membrane</keyword>
<dbReference type="AlphaFoldDB" id="A0A4Y2M4K7"/>
<evidence type="ECO:0000256" key="11">
    <source>
        <dbReference type="ARBA" id="ARBA00023303"/>
    </source>
</evidence>
<dbReference type="GO" id="GO:0005886">
    <property type="term" value="C:plasma membrane"/>
    <property type="evidence" value="ECO:0007669"/>
    <property type="project" value="UniProtKB-SubCell"/>
</dbReference>
<keyword evidence="2" id="KW-0813">Transport</keyword>
<keyword evidence="14" id="KW-1185">Reference proteome</keyword>
<keyword evidence="9" id="KW-0325">Glycoprotein</keyword>
<dbReference type="SUPFAM" id="SSF53850">
    <property type="entry name" value="Periplasmic binding protein-like II"/>
    <property type="match status" value="1"/>
</dbReference>
<evidence type="ECO:0000256" key="5">
    <source>
        <dbReference type="ARBA" id="ARBA00022989"/>
    </source>
</evidence>
<evidence type="ECO:0000256" key="10">
    <source>
        <dbReference type="ARBA" id="ARBA00023286"/>
    </source>
</evidence>
<dbReference type="InterPro" id="IPR019594">
    <property type="entry name" value="Glu/Gly-bd"/>
</dbReference>
<evidence type="ECO:0000256" key="4">
    <source>
        <dbReference type="ARBA" id="ARBA00022692"/>
    </source>
</evidence>
<evidence type="ECO:0000256" key="2">
    <source>
        <dbReference type="ARBA" id="ARBA00022448"/>
    </source>
</evidence>
<evidence type="ECO:0000256" key="6">
    <source>
        <dbReference type="ARBA" id="ARBA00023065"/>
    </source>
</evidence>
<gene>
    <name evidence="13" type="ORF">AVEN_244200_1</name>
</gene>
<evidence type="ECO:0000313" key="14">
    <source>
        <dbReference type="Proteomes" id="UP000499080"/>
    </source>
</evidence>
<organism evidence="13 14">
    <name type="scientific">Araneus ventricosus</name>
    <name type="common">Orbweaver spider</name>
    <name type="synonym">Epeira ventricosa</name>
    <dbReference type="NCBI Taxonomy" id="182803"/>
    <lineage>
        <taxon>Eukaryota</taxon>
        <taxon>Metazoa</taxon>
        <taxon>Ecdysozoa</taxon>
        <taxon>Arthropoda</taxon>
        <taxon>Chelicerata</taxon>
        <taxon>Arachnida</taxon>
        <taxon>Araneae</taxon>
        <taxon>Araneomorphae</taxon>
        <taxon>Entelegynae</taxon>
        <taxon>Araneoidea</taxon>
        <taxon>Araneidae</taxon>
        <taxon>Araneus</taxon>
    </lineage>
</organism>
<dbReference type="InterPro" id="IPR052192">
    <property type="entry name" value="Insect_Ionotropic_Sensory_Rcpt"/>
</dbReference>
<keyword evidence="6" id="KW-0406">Ion transport</keyword>
<evidence type="ECO:0000256" key="8">
    <source>
        <dbReference type="ARBA" id="ARBA00023170"/>
    </source>
</evidence>
<sequence length="299" mass="34436">MKSVRIGVSQWVPWIKFDANKSLESAEGVLVEFYKGMKHAKVFDYQLQLEKAYGILGPDKKWTGMIGAMLRNETDIVGPFFMDERRGSVVQFVSPLDFSQLVLVTGLTSASSYPFLIFRVFSIEANFGSKSSWYLRYIWSSRSFRFIQGVWLLSCFIFVNSYQGSIISSFASNRLKPKYETLEEVMKDREVDVGTYPNSFPYLCLSKLANTTLEPIWLRAQENLVYEVSHTPEWMDRVEKGKMVIVAELGHTKYLIGRRFQKTGLCGIRVVPLRLCASYLALGTRKELSRSFINKFNYE</sequence>
<keyword evidence="8" id="KW-0675">Receptor</keyword>
<feature type="domain" description="Ionotropic glutamate receptor L-glutamate and glycine-binding" evidence="12">
    <location>
        <begin position="13"/>
        <end position="95"/>
    </location>
</feature>
<keyword evidence="11" id="KW-0407">Ion channel</keyword>
<evidence type="ECO:0000256" key="1">
    <source>
        <dbReference type="ARBA" id="ARBA00004651"/>
    </source>
</evidence>
<comment type="subcellular location">
    <subcellularLocation>
        <location evidence="1">Cell membrane</location>
        <topology evidence="1">Multi-pass membrane protein</topology>
    </subcellularLocation>
</comment>
<dbReference type="OrthoDB" id="6433476at2759"/>
<keyword evidence="10" id="KW-1071">Ligand-gated ion channel</keyword>
<dbReference type="EMBL" id="BGPR01006739">
    <property type="protein sequence ID" value="GBN21474.1"/>
    <property type="molecule type" value="Genomic_DNA"/>
</dbReference>
<evidence type="ECO:0000256" key="7">
    <source>
        <dbReference type="ARBA" id="ARBA00023136"/>
    </source>
</evidence>
<dbReference type="Proteomes" id="UP000499080">
    <property type="component" value="Unassembled WGS sequence"/>
</dbReference>
<evidence type="ECO:0000256" key="3">
    <source>
        <dbReference type="ARBA" id="ARBA00022475"/>
    </source>
</evidence>
<reference evidence="13 14" key="1">
    <citation type="journal article" date="2019" name="Sci. Rep.">
        <title>Orb-weaving spider Araneus ventricosus genome elucidates the spidroin gene catalogue.</title>
        <authorList>
            <person name="Kono N."/>
            <person name="Nakamura H."/>
            <person name="Ohtoshi R."/>
            <person name="Moran D.A.P."/>
            <person name="Shinohara A."/>
            <person name="Yoshida Y."/>
            <person name="Fujiwara M."/>
            <person name="Mori M."/>
            <person name="Tomita M."/>
            <person name="Arakawa K."/>
        </authorList>
    </citation>
    <scope>NUCLEOTIDE SEQUENCE [LARGE SCALE GENOMIC DNA]</scope>
</reference>
<keyword evidence="3" id="KW-1003">Cell membrane</keyword>
<evidence type="ECO:0000313" key="13">
    <source>
        <dbReference type="EMBL" id="GBN21474.1"/>
    </source>
</evidence>
<keyword evidence="5" id="KW-1133">Transmembrane helix</keyword>
<proteinExistence type="predicted"/>
<name>A0A4Y2M4K7_ARAVE</name>
<dbReference type="PANTHER" id="PTHR42643:SF24">
    <property type="entry name" value="IONOTROPIC RECEPTOR 60A"/>
    <property type="match status" value="1"/>
</dbReference>
<accession>A0A4Y2M4K7</accession>